<gene>
    <name evidence="3" type="ordered locus">KKY_2983</name>
</gene>
<dbReference type="SUPFAM" id="SSF53850">
    <property type="entry name" value="Periplasmic binding protein-like II"/>
    <property type="match status" value="1"/>
</dbReference>
<proteinExistence type="predicted"/>
<sequence>MFWSLKPVFVATIGDRATFAEIFVVAGAIALICSLAGAAIMWRDTLRLVRSRAVFYGAANAVAAGFFLALWYYGFYRGLYNSQKADVTIIAFTWPLIAIFAMQIFAPSLARRLSRMELSLVLVAFFGAVAIGLGRLTSLDLTANSEILFAFLAAFGSGVYLPFSLKALIAFENIIGSKVKATFFSVSLANAAALAFVLCYFGATGQRLYFYAFDPTVWAICALIGIGTYLLAEMTWNWAFTEFKSLTLSSLVYFSPALSVVYLYVFFDVPVSSLSVFGLVLILFANMTLHGRYQLNNALFSALIGTLFVALCSFFVVPTDTRFLTDLLYFLSGVFAILAGFILSRVSGRRAQEIDVRSDLVRSLLELRDGVQDRDDLIDTLLQLLIEIEFTPILAEKQKSAVAFREGLKQIEPSERLRQTRAVFDQWYNIHRDRLSLGEKAAIWLTGGGSILFLVLVRGDDVLSQIGVFMLSAGILLVLFTISDYEKSNVQGFRKQFLRLQEGFSELGRTLFVPRSVVESREIGSLDGIDTLRFRNNAGEIETISTGRDRSGFRIVYSGTALLMLGALFALPLSSSDYSGNQLDRIIRPGVANTGLQLPFFSDESDIVIASFAWDASKVIAEIIRQTISDRLGYSAAVQEANLNDVFAAMADPNGRIDVHPDFWLQNQPENLIRYVRNEGSVALNTQSYEGTQGIYVAAPFPEAVTRISDLANAAVSARYDTNGNGRGEIWIGAGDWLSTAIVRQHLERFELDRFWDFEVYGESIFRAKLASFQARGESLVFYGYEPDWVHATYNTIELDSACPADEPNADGDCELASVDVHVAYSAALEEDMPSVSQLLSRIRFRAQDLNAWLSATARSGVAPEAVAAQWIAEHETIVQGWLEGS</sequence>
<name>G4RFH5_PELHB</name>
<dbReference type="Proteomes" id="UP000008850">
    <property type="component" value="Chromosome"/>
</dbReference>
<feature type="domain" description="ABC-type glycine betaine transport system substrate-binding" evidence="2">
    <location>
        <begin position="606"/>
        <end position="874"/>
    </location>
</feature>
<dbReference type="KEGG" id="phl:KKY_2983"/>
<feature type="transmembrane region" description="Helical" evidence="1">
    <location>
        <begin position="148"/>
        <end position="169"/>
    </location>
</feature>
<dbReference type="Pfam" id="PF04069">
    <property type="entry name" value="OpuAC"/>
    <property type="match status" value="1"/>
</dbReference>
<keyword evidence="1" id="KW-1133">Transmembrane helix</keyword>
<dbReference type="CDD" id="cd13642">
    <property type="entry name" value="PBP2_BCP_1"/>
    <property type="match status" value="1"/>
</dbReference>
<feature type="transmembrane region" description="Helical" evidence="1">
    <location>
        <begin position="271"/>
        <end position="289"/>
    </location>
</feature>
<dbReference type="eggNOG" id="COG0697">
    <property type="taxonomic scope" value="Bacteria"/>
</dbReference>
<dbReference type="GO" id="GO:0022857">
    <property type="term" value="F:transmembrane transporter activity"/>
    <property type="evidence" value="ECO:0007669"/>
    <property type="project" value="InterPro"/>
</dbReference>
<keyword evidence="4" id="KW-1185">Reference proteome</keyword>
<evidence type="ECO:0000259" key="2">
    <source>
        <dbReference type="Pfam" id="PF04069"/>
    </source>
</evidence>
<evidence type="ECO:0000313" key="4">
    <source>
        <dbReference type="Proteomes" id="UP000008850"/>
    </source>
</evidence>
<feature type="transmembrane region" description="Helical" evidence="1">
    <location>
        <begin position="323"/>
        <end position="343"/>
    </location>
</feature>
<feature type="transmembrane region" description="Helical" evidence="1">
    <location>
        <begin position="54"/>
        <end position="75"/>
    </location>
</feature>
<feature type="transmembrane region" description="Helical" evidence="1">
    <location>
        <begin position="118"/>
        <end position="136"/>
    </location>
</feature>
<feature type="transmembrane region" description="Helical" evidence="1">
    <location>
        <begin position="298"/>
        <end position="317"/>
    </location>
</feature>
<evidence type="ECO:0000256" key="1">
    <source>
        <dbReference type="SAM" id="Phobius"/>
    </source>
</evidence>
<dbReference type="Gene3D" id="3.40.190.100">
    <property type="entry name" value="Glycine betaine-binding periplasmic protein, domain 2"/>
    <property type="match status" value="1"/>
</dbReference>
<dbReference type="PATRIC" id="fig|1082931.4.peg.2940"/>
<dbReference type="HOGENOM" id="CLU_325375_0_0_5"/>
<dbReference type="InterPro" id="IPR007210">
    <property type="entry name" value="ABC_Gly_betaine_transp_sub-bd"/>
</dbReference>
<dbReference type="SUPFAM" id="SSF103481">
    <property type="entry name" value="Multidrug resistance efflux transporter EmrE"/>
    <property type="match status" value="1"/>
</dbReference>
<feature type="transmembrane region" description="Helical" evidence="1">
    <location>
        <begin position="209"/>
        <end position="231"/>
    </location>
</feature>
<feature type="transmembrane region" description="Helical" evidence="1">
    <location>
        <begin position="243"/>
        <end position="265"/>
    </location>
</feature>
<keyword evidence="1" id="KW-0472">Membrane</keyword>
<dbReference type="Gene3D" id="3.10.105.10">
    <property type="entry name" value="Dipeptide-binding Protein, Domain 3"/>
    <property type="match status" value="2"/>
</dbReference>
<dbReference type="AlphaFoldDB" id="G4RFH5"/>
<keyword evidence="1" id="KW-0812">Transmembrane</keyword>
<dbReference type="STRING" id="1082931.KKY_2983"/>
<evidence type="ECO:0000313" key="3">
    <source>
        <dbReference type="EMBL" id="AEQ52977.1"/>
    </source>
</evidence>
<feature type="transmembrane region" description="Helical" evidence="1">
    <location>
        <begin position="463"/>
        <end position="485"/>
    </location>
</feature>
<protein>
    <submittedName>
        <fullName evidence="3">Substrate-binding region of ABC-type glycine betaine transport system</fullName>
    </submittedName>
</protein>
<feature type="transmembrane region" description="Helical" evidence="1">
    <location>
        <begin position="87"/>
        <end position="106"/>
    </location>
</feature>
<dbReference type="EMBL" id="CP003075">
    <property type="protein sequence ID" value="AEQ52977.1"/>
    <property type="molecule type" value="Genomic_DNA"/>
</dbReference>
<feature type="transmembrane region" description="Helical" evidence="1">
    <location>
        <begin position="20"/>
        <end position="42"/>
    </location>
</feature>
<feature type="transmembrane region" description="Helical" evidence="1">
    <location>
        <begin position="555"/>
        <end position="573"/>
    </location>
</feature>
<accession>G4RFH5</accession>
<dbReference type="InterPro" id="IPR037185">
    <property type="entry name" value="EmrE-like"/>
</dbReference>
<feature type="transmembrane region" description="Helical" evidence="1">
    <location>
        <begin position="181"/>
        <end position="203"/>
    </location>
</feature>
<feature type="transmembrane region" description="Helical" evidence="1">
    <location>
        <begin position="441"/>
        <end position="457"/>
    </location>
</feature>
<reference evidence="3 4" key="1">
    <citation type="journal article" date="2012" name="J. Bacteriol.">
        <title>Complete genome sequence of Pelagibacterium halotolerans B2T.</title>
        <authorList>
            <person name="Huo Y.Y."/>
            <person name="Cheng H."/>
            <person name="Han X.F."/>
            <person name="Jiang X.W."/>
            <person name="Sun C."/>
            <person name="Zhang X.Q."/>
            <person name="Zhu X.F."/>
            <person name="Liu Y.F."/>
            <person name="Li P.F."/>
            <person name="Ni P.X."/>
            <person name="Wu M."/>
        </authorList>
    </citation>
    <scope>NUCLEOTIDE SEQUENCE [LARGE SCALE GENOMIC DNA]</scope>
    <source>
        <strain evidence="4">DSM 22347 / JCM 15775 / CGMCC 1.7692 / B2</strain>
    </source>
</reference>
<organism evidence="3 4">
    <name type="scientific">Pelagibacterium halotolerans (strain DSM 22347 / JCM 15775 / CGMCC 1.7692 / B2)</name>
    <dbReference type="NCBI Taxonomy" id="1082931"/>
    <lineage>
        <taxon>Bacteria</taxon>
        <taxon>Pseudomonadati</taxon>
        <taxon>Pseudomonadota</taxon>
        <taxon>Alphaproteobacteria</taxon>
        <taxon>Hyphomicrobiales</taxon>
        <taxon>Devosiaceae</taxon>
        <taxon>Pelagibacterium</taxon>
    </lineage>
</organism>
<dbReference type="GO" id="GO:0043190">
    <property type="term" value="C:ATP-binding cassette (ABC) transporter complex"/>
    <property type="evidence" value="ECO:0007669"/>
    <property type="project" value="InterPro"/>
</dbReference>
<dbReference type="eggNOG" id="COG2113">
    <property type="taxonomic scope" value="Bacteria"/>
</dbReference>